<dbReference type="Pfam" id="PF12697">
    <property type="entry name" value="Abhydrolase_6"/>
    <property type="match status" value="1"/>
</dbReference>
<gene>
    <name evidence="2" type="ORF">NA57DRAFT_37743</name>
</gene>
<comment type="caution">
    <text evidence="2">The sequence shown here is derived from an EMBL/GenBank/DDBJ whole genome shotgun (WGS) entry which is preliminary data.</text>
</comment>
<dbReference type="OrthoDB" id="408373at2759"/>
<organism evidence="2 3">
    <name type="scientific">Rhizodiscina lignyota</name>
    <dbReference type="NCBI Taxonomy" id="1504668"/>
    <lineage>
        <taxon>Eukaryota</taxon>
        <taxon>Fungi</taxon>
        <taxon>Dikarya</taxon>
        <taxon>Ascomycota</taxon>
        <taxon>Pezizomycotina</taxon>
        <taxon>Dothideomycetes</taxon>
        <taxon>Pleosporomycetidae</taxon>
        <taxon>Aulographales</taxon>
        <taxon>Rhizodiscinaceae</taxon>
        <taxon>Rhizodiscina</taxon>
    </lineage>
</organism>
<dbReference type="InterPro" id="IPR052897">
    <property type="entry name" value="Sec-Metab_Biosynth_Hydrolase"/>
</dbReference>
<sequence>MSTKPTIVFVHGSWHSPECWNKVVSLLEAQQFKCVAPSLPSTEGSNTASFEDDLNAVRNAIVAETTQGRDVVVVTHSFGGIVGQSAIKGLTRPKQDAPSSANDTSGHVIGLVNIATAFSQTGMKSFLDGLGGKPPPSWKIDPSGFAEIVVPPRELFYHDLPEEEGDYWVSRLRKQSVKALAEGGEHMYTGWMDVPVWHLTTAEDKGLPIEAQKYLIQLAKDSGGDVTVREIASSHSPMLSRPKETADFILEAVTTFTG</sequence>
<dbReference type="AlphaFoldDB" id="A0A9P4M6H7"/>
<reference evidence="2" key="1">
    <citation type="journal article" date="2020" name="Stud. Mycol.">
        <title>101 Dothideomycetes genomes: a test case for predicting lifestyles and emergence of pathogens.</title>
        <authorList>
            <person name="Haridas S."/>
            <person name="Albert R."/>
            <person name="Binder M."/>
            <person name="Bloem J."/>
            <person name="Labutti K."/>
            <person name="Salamov A."/>
            <person name="Andreopoulos B."/>
            <person name="Baker S."/>
            <person name="Barry K."/>
            <person name="Bills G."/>
            <person name="Bluhm B."/>
            <person name="Cannon C."/>
            <person name="Castanera R."/>
            <person name="Culley D."/>
            <person name="Daum C."/>
            <person name="Ezra D."/>
            <person name="Gonzalez J."/>
            <person name="Henrissat B."/>
            <person name="Kuo A."/>
            <person name="Liang C."/>
            <person name="Lipzen A."/>
            <person name="Lutzoni F."/>
            <person name="Magnuson J."/>
            <person name="Mondo S."/>
            <person name="Nolan M."/>
            <person name="Ohm R."/>
            <person name="Pangilinan J."/>
            <person name="Park H.-J."/>
            <person name="Ramirez L."/>
            <person name="Alfaro M."/>
            <person name="Sun H."/>
            <person name="Tritt A."/>
            <person name="Yoshinaga Y."/>
            <person name="Zwiers L.-H."/>
            <person name="Turgeon B."/>
            <person name="Goodwin S."/>
            <person name="Spatafora J."/>
            <person name="Crous P."/>
            <person name="Grigoriev I."/>
        </authorList>
    </citation>
    <scope>NUCLEOTIDE SEQUENCE</scope>
    <source>
        <strain evidence="2">CBS 133067</strain>
    </source>
</reference>
<dbReference type="InterPro" id="IPR000073">
    <property type="entry name" value="AB_hydrolase_1"/>
</dbReference>
<dbReference type="PANTHER" id="PTHR37017:SF3">
    <property type="entry name" value="AB HYDROLASE-1 DOMAIN-CONTAINING PROTEIN"/>
    <property type="match status" value="1"/>
</dbReference>
<dbReference type="EMBL" id="ML978125">
    <property type="protein sequence ID" value="KAF2099283.1"/>
    <property type="molecule type" value="Genomic_DNA"/>
</dbReference>
<proteinExistence type="predicted"/>
<dbReference type="SUPFAM" id="SSF53474">
    <property type="entry name" value="alpha/beta-Hydrolases"/>
    <property type="match status" value="1"/>
</dbReference>
<dbReference type="PANTHER" id="PTHR37017">
    <property type="entry name" value="AB HYDROLASE-1 DOMAIN-CONTAINING PROTEIN-RELATED"/>
    <property type="match status" value="1"/>
</dbReference>
<evidence type="ECO:0000313" key="3">
    <source>
        <dbReference type="Proteomes" id="UP000799772"/>
    </source>
</evidence>
<dbReference type="Proteomes" id="UP000799772">
    <property type="component" value="Unassembled WGS sequence"/>
</dbReference>
<evidence type="ECO:0000259" key="1">
    <source>
        <dbReference type="Pfam" id="PF12697"/>
    </source>
</evidence>
<protein>
    <submittedName>
        <fullName evidence="2">Alpha/beta-hydrolase</fullName>
    </submittedName>
</protein>
<dbReference type="Gene3D" id="3.40.50.1820">
    <property type="entry name" value="alpha/beta hydrolase"/>
    <property type="match status" value="1"/>
</dbReference>
<dbReference type="InterPro" id="IPR029058">
    <property type="entry name" value="AB_hydrolase_fold"/>
</dbReference>
<name>A0A9P4M6H7_9PEZI</name>
<evidence type="ECO:0000313" key="2">
    <source>
        <dbReference type="EMBL" id="KAF2099283.1"/>
    </source>
</evidence>
<feature type="domain" description="AB hydrolase-1" evidence="1">
    <location>
        <begin position="7"/>
        <end position="247"/>
    </location>
</feature>
<accession>A0A9P4M6H7</accession>
<keyword evidence="3" id="KW-1185">Reference proteome</keyword>